<feature type="region of interest" description="Disordered" evidence="1">
    <location>
        <begin position="23"/>
        <end position="88"/>
    </location>
</feature>
<feature type="compositionally biased region" description="Basic and acidic residues" evidence="1">
    <location>
        <begin position="41"/>
        <end position="88"/>
    </location>
</feature>
<organism evidence="2 3">
    <name type="scientific">Marasmius tenuissimus</name>
    <dbReference type="NCBI Taxonomy" id="585030"/>
    <lineage>
        <taxon>Eukaryota</taxon>
        <taxon>Fungi</taxon>
        <taxon>Dikarya</taxon>
        <taxon>Basidiomycota</taxon>
        <taxon>Agaricomycotina</taxon>
        <taxon>Agaricomycetes</taxon>
        <taxon>Agaricomycetidae</taxon>
        <taxon>Agaricales</taxon>
        <taxon>Marasmiineae</taxon>
        <taxon>Marasmiaceae</taxon>
        <taxon>Marasmius</taxon>
    </lineage>
</organism>
<name>A0ABR2ZQV3_9AGAR</name>
<proteinExistence type="predicted"/>
<accession>A0ABR2ZQV3</accession>
<protein>
    <submittedName>
        <fullName evidence="2">Uncharacterized protein</fullName>
    </submittedName>
</protein>
<comment type="caution">
    <text evidence="2">The sequence shown here is derived from an EMBL/GenBank/DDBJ whole genome shotgun (WGS) entry which is preliminary data.</text>
</comment>
<evidence type="ECO:0000313" key="3">
    <source>
        <dbReference type="Proteomes" id="UP001437256"/>
    </source>
</evidence>
<keyword evidence="3" id="KW-1185">Reference proteome</keyword>
<evidence type="ECO:0000313" key="2">
    <source>
        <dbReference type="EMBL" id="KAL0063635.1"/>
    </source>
</evidence>
<dbReference type="Proteomes" id="UP001437256">
    <property type="component" value="Unassembled WGS sequence"/>
</dbReference>
<evidence type="ECO:0000256" key="1">
    <source>
        <dbReference type="SAM" id="MobiDB-lite"/>
    </source>
</evidence>
<dbReference type="EMBL" id="JBBXMP010000076">
    <property type="protein sequence ID" value="KAL0063635.1"/>
    <property type="molecule type" value="Genomic_DNA"/>
</dbReference>
<reference evidence="2 3" key="1">
    <citation type="submission" date="2024-05" db="EMBL/GenBank/DDBJ databases">
        <title>A draft genome resource for the thread blight pathogen Marasmius tenuissimus strain MS-2.</title>
        <authorList>
            <person name="Yulfo-Soto G.E."/>
            <person name="Baruah I.K."/>
            <person name="Amoako-Attah I."/>
            <person name="Bukari Y."/>
            <person name="Meinhardt L.W."/>
            <person name="Bailey B.A."/>
            <person name="Cohen S.P."/>
        </authorList>
    </citation>
    <scope>NUCLEOTIDE SEQUENCE [LARGE SCALE GENOMIC DNA]</scope>
    <source>
        <strain evidence="2 3">MS-2</strain>
    </source>
</reference>
<gene>
    <name evidence="2" type="ORF">AAF712_009433</name>
</gene>
<sequence>MGKTSNPVKVIGAIHSGIEDLEESVQEAQHGALSRVATGTNEKELAGAADTNRDLDPPEKASGIKEENPQDKTKKTEDPANDEKTAKEEVYITLLNHIRR</sequence>